<dbReference type="AlphaFoldDB" id="A0A061R9T7"/>
<gene>
    <name evidence="2" type="ORF">TSPGSL018_8031</name>
</gene>
<proteinExistence type="predicted"/>
<accession>A0A061R9T7</accession>
<keyword evidence="1" id="KW-0732">Signal</keyword>
<feature type="chain" id="PRO_5001605480" evidence="1">
    <location>
        <begin position="26"/>
        <end position="471"/>
    </location>
</feature>
<feature type="signal peptide" evidence="1">
    <location>
        <begin position="1"/>
        <end position="25"/>
    </location>
</feature>
<reference evidence="2" key="1">
    <citation type="submission" date="2014-05" db="EMBL/GenBank/DDBJ databases">
        <title>The transcriptome of the halophilic microalga Tetraselmis sp. GSL018 isolated from the Great Salt Lake, Utah.</title>
        <authorList>
            <person name="Jinkerson R.E."/>
            <person name="D'Adamo S."/>
            <person name="Posewitz M.C."/>
        </authorList>
    </citation>
    <scope>NUCLEOTIDE SEQUENCE</scope>
    <source>
        <strain evidence="2">GSL018</strain>
    </source>
</reference>
<dbReference type="EMBL" id="GBEZ01017611">
    <property type="protein sequence ID" value="JAC68738.1"/>
    <property type="molecule type" value="Transcribed_RNA"/>
</dbReference>
<protein>
    <submittedName>
        <fullName evidence="2">Uncharacterized protein</fullName>
    </submittedName>
</protein>
<organism evidence="2">
    <name type="scientific">Tetraselmis sp. GSL018</name>
    <dbReference type="NCBI Taxonomy" id="582737"/>
    <lineage>
        <taxon>Eukaryota</taxon>
        <taxon>Viridiplantae</taxon>
        <taxon>Chlorophyta</taxon>
        <taxon>core chlorophytes</taxon>
        <taxon>Chlorodendrophyceae</taxon>
        <taxon>Chlorodendrales</taxon>
        <taxon>Chlorodendraceae</taxon>
        <taxon>Tetraselmis</taxon>
    </lineage>
</organism>
<sequence>MGKLANALPVAWFLLLAADSTTLQSTRVDLLKDWESGNIGRRTIVALVDSECPEIDYELEQWCSDLQEITNNRNCLKLPFAEQPRLQDRKHAMRRTTYLAMFRRLVPALSQLGFDISAKPLDRFLASHRAMETADILIVAEYTLTEIAFHKELGHARFIVVQTSEIGTIPRLACEFGDQRILAFLQHTALYPLLENNGPLIDDQRLMAWLDPMNVSIQMRQPEITKEELKKVYTVIPYVYRYLHPLDCGGRKWFLQLQPAFEKSRAEWLLPLEDRRYDVVIVAAANPLYPPAKNEHRLMALQMVEYLEQRHQLQVRTFIRQPTTREFFDTVQNAKVFVSPFGHGEAAGHDYEAILNGAVLVKPNSMRLRSFPDIYSGGYSVSCQSDFSDLEQVVMTVLGHLERAQALVDTAYSKLVRDSSVENVVHTLGDALKEIVSSPAATEPLVGASCKPGFFTADDPIEQVFFNDREM</sequence>
<name>A0A061R9T7_9CHLO</name>
<evidence type="ECO:0000256" key="1">
    <source>
        <dbReference type="SAM" id="SignalP"/>
    </source>
</evidence>
<evidence type="ECO:0000313" key="2">
    <source>
        <dbReference type="EMBL" id="JAC68738.1"/>
    </source>
</evidence>